<feature type="chain" id="PRO_5042878482" description="RlpA-like protein double-psi beta-barrel domain-containing protein" evidence="3">
    <location>
        <begin position="27"/>
        <end position="294"/>
    </location>
</feature>
<dbReference type="Gene3D" id="2.40.40.10">
    <property type="entry name" value="RlpA-like domain"/>
    <property type="match status" value="1"/>
</dbReference>
<evidence type="ECO:0000259" key="4">
    <source>
        <dbReference type="Pfam" id="PF03330"/>
    </source>
</evidence>
<accession>A0AAN6GDW5</accession>
<dbReference type="InterPro" id="IPR009009">
    <property type="entry name" value="RlpA-like_DPBB"/>
</dbReference>
<dbReference type="PANTHER" id="PTHR31836">
    <property type="match status" value="1"/>
</dbReference>
<feature type="signal peptide" evidence="3">
    <location>
        <begin position="1"/>
        <end position="26"/>
    </location>
</feature>
<dbReference type="PANTHER" id="PTHR31836:SF28">
    <property type="entry name" value="SRCR DOMAIN-CONTAINING PROTEIN-RELATED"/>
    <property type="match status" value="1"/>
</dbReference>
<dbReference type="SUPFAM" id="SSF50685">
    <property type="entry name" value="Barwin-like endoglucanases"/>
    <property type="match status" value="1"/>
</dbReference>
<feature type="region of interest" description="Disordered" evidence="2">
    <location>
        <begin position="158"/>
        <end position="192"/>
    </location>
</feature>
<evidence type="ECO:0000256" key="3">
    <source>
        <dbReference type="SAM" id="SignalP"/>
    </source>
</evidence>
<feature type="domain" description="RlpA-like protein double-psi beta-barrel" evidence="4">
    <location>
        <begin position="204"/>
        <end position="290"/>
    </location>
</feature>
<comment type="caution">
    <text evidence="5">The sequence shown here is derived from an EMBL/GenBank/DDBJ whole genome shotgun (WGS) entry which is preliminary data.</text>
</comment>
<dbReference type="InterPro" id="IPR051477">
    <property type="entry name" value="Expansin_CellWall"/>
</dbReference>
<evidence type="ECO:0000313" key="5">
    <source>
        <dbReference type="EMBL" id="KAK0532525.1"/>
    </source>
</evidence>
<keyword evidence="6" id="KW-1185">Reference proteome</keyword>
<keyword evidence="1 3" id="KW-0732">Signal</keyword>
<dbReference type="AlphaFoldDB" id="A0AAN6GDW5"/>
<evidence type="ECO:0000256" key="2">
    <source>
        <dbReference type="SAM" id="MobiDB-lite"/>
    </source>
</evidence>
<reference evidence="5" key="1">
    <citation type="journal article" date="2023" name="PhytoFront">
        <title>Draft Genome Resources of Seven Strains of Tilletia horrida, Causal Agent of Kernel Smut of Rice.</title>
        <authorList>
            <person name="Khanal S."/>
            <person name="Antony Babu S."/>
            <person name="Zhou X.G."/>
        </authorList>
    </citation>
    <scope>NUCLEOTIDE SEQUENCE</scope>
    <source>
        <strain evidence="5">TX3</strain>
    </source>
</reference>
<feature type="compositionally biased region" description="Basic and acidic residues" evidence="2">
    <location>
        <begin position="69"/>
        <end position="93"/>
    </location>
</feature>
<evidence type="ECO:0000256" key="1">
    <source>
        <dbReference type="ARBA" id="ARBA00022729"/>
    </source>
</evidence>
<dbReference type="Pfam" id="PF03330">
    <property type="entry name" value="DPBB_1"/>
    <property type="match status" value="1"/>
</dbReference>
<organism evidence="5 6">
    <name type="scientific">Tilletia horrida</name>
    <dbReference type="NCBI Taxonomy" id="155126"/>
    <lineage>
        <taxon>Eukaryota</taxon>
        <taxon>Fungi</taxon>
        <taxon>Dikarya</taxon>
        <taxon>Basidiomycota</taxon>
        <taxon>Ustilaginomycotina</taxon>
        <taxon>Exobasidiomycetes</taxon>
        <taxon>Tilletiales</taxon>
        <taxon>Tilletiaceae</taxon>
        <taxon>Tilletia</taxon>
    </lineage>
</organism>
<name>A0AAN6GDW5_9BASI</name>
<feature type="region of interest" description="Disordered" evidence="2">
    <location>
        <begin position="69"/>
        <end position="143"/>
    </location>
</feature>
<evidence type="ECO:0000313" key="6">
    <source>
        <dbReference type="Proteomes" id="UP001176521"/>
    </source>
</evidence>
<dbReference type="Proteomes" id="UP001176521">
    <property type="component" value="Unassembled WGS sequence"/>
</dbReference>
<dbReference type="EMBL" id="JAPDMQ010000158">
    <property type="protein sequence ID" value="KAK0532525.1"/>
    <property type="molecule type" value="Genomic_DNA"/>
</dbReference>
<feature type="compositionally biased region" description="Low complexity" evidence="2">
    <location>
        <begin position="168"/>
        <end position="180"/>
    </location>
</feature>
<proteinExistence type="predicted"/>
<gene>
    <name evidence="5" type="ORF">OC842_003274</name>
</gene>
<protein>
    <recommendedName>
        <fullName evidence="4">RlpA-like protein double-psi beta-barrel domain-containing protein</fullName>
    </recommendedName>
</protein>
<dbReference type="CDD" id="cd22191">
    <property type="entry name" value="DPBB_RlpA_EXP_N-like"/>
    <property type="match status" value="1"/>
</dbReference>
<sequence>MSHLCKSPLLLISTALLFAGANVALAASVAPAAPLTPPDSPVLASGDFSPFFSAAHSHHVPESFHRGSHFDTFPDAHDDDGPLHSSSDGEQKRYLTGFGAAQSGGERPKNTVRSTAHNQHKRSASGKSEENAAGADAGVRHGSANAPAHLQNREIEGQMERADGSQGRGDAAAHGGQADGSPVPAAVSSRQEGGMMVRRRRFDGKGTYYRVGMGACGWHNDSDQFVAAIAQSQYRGGSYCGRNARVCHNGTCVTVKLVDECPGCSYGSLDLSPAAFRSLAPLRIGVIDISWSFA</sequence>
<dbReference type="InterPro" id="IPR036908">
    <property type="entry name" value="RlpA-like_sf"/>
</dbReference>